<dbReference type="Pfam" id="PF07714">
    <property type="entry name" value="PK_Tyr_Ser-Thr"/>
    <property type="match status" value="1"/>
</dbReference>
<feature type="compositionally biased region" description="Pro residues" evidence="9">
    <location>
        <begin position="264"/>
        <end position="276"/>
    </location>
</feature>
<dbReference type="PROSITE" id="PS50011">
    <property type="entry name" value="PROTEIN_KINASE_DOM"/>
    <property type="match status" value="1"/>
</dbReference>
<evidence type="ECO:0000256" key="10">
    <source>
        <dbReference type="SAM" id="Phobius"/>
    </source>
</evidence>
<protein>
    <recommendedName>
        <fullName evidence="11">Protein kinase domain-containing protein</fullName>
    </recommendedName>
</protein>
<dbReference type="Gene3D" id="1.10.510.10">
    <property type="entry name" value="Transferase(Phosphotransferase) domain 1"/>
    <property type="match status" value="1"/>
</dbReference>
<dbReference type="GO" id="GO:0016020">
    <property type="term" value="C:membrane"/>
    <property type="evidence" value="ECO:0007669"/>
    <property type="project" value="UniProtKB-SubCell"/>
</dbReference>
<evidence type="ECO:0000256" key="4">
    <source>
        <dbReference type="ARBA" id="ARBA00022729"/>
    </source>
</evidence>
<feature type="region of interest" description="Disordered" evidence="9">
    <location>
        <begin position="262"/>
        <end position="315"/>
    </location>
</feature>
<sequence>TTTSASWVFLSFSLSPISPCHLLLPILTIDVAAINSLFLALESPLLPGWVASRGDPCGESWQGVLCNASQVETIILISSNLGGELGNSHQFQSWRRAWCGLNMFTSLKAMDFSNNHIGGMFSLDKGNLVILFKRMFLSGNKFTGTIPESLSSLKSLSVMSLNNNVLSGKIPDVFQDLGLMINLDLSSNNLSGPLPPSMQNLSTLTSLLLQNNHLSIELDVLQDLPLKDLNVESNLFNGSIPEKLLGIPNFIKGGNLFNVTIAPSPSPDTPPSPTSPTRPFFGPPSTNASTGHGQAHVRSPPSDHPSRPTPQGEKDSFTSKRIIWISILGAFSFLFLALVCVLCGRKCLRRREDSEQLSKPHLTSEYGRAREGSRSNASMLPPSDTFNKDKEAKPKERIGGASKMQSGAERSVGSLSKQESHEIDMNGNAMDLMYPSSIPPIKRIIAKATVPAEASLKKPSSKSFGPLTSVKHFTVASLQQHSPRKTLLERACLGVYTGQSFQLLAVRKLDKKSSNHTEEGKFVELVNNIDRIRQANIVQLVGFCSEHSQRLLIHEYCRNGTLHDLLHTNDRLMIKLSWNIRVRMALEAAKALEYLHEICDPPSIHRNFKSANILLDDDLRVHVSDCGLASIISSGAVSQLSGQLLAAYRYGAPEFEYGIYTMKCDVYSFRVVMLELLTGRKSYDKKQDRGQQFLVRWAIPQLHDIDALAKMVDPSLKDDYPAKSLSHFADVISRCVQSEPEFRPLMSEVVQDLSDMIQREHQRNDSNGDNQYAGSR</sequence>
<dbReference type="PANTHER" id="PTHR48007:SF68">
    <property type="entry name" value="PROTEIN KINASE DOMAIN-CONTAINING PROTEIN"/>
    <property type="match status" value="1"/>
</dbReference>
<accession>D7L4L5</accession>
<dbReference type="FunFam" id="1.10.510.10:FF:000095">
    <property type="entry name" value="protein STRUBBELIG-RECEPTOR FAMILY 8"/>
    <property type="match status" value="1"/>
</dbReference>
<keyword evidence="8" id="KW-0675">Receptor</keyword>
<evidence type="ECO:0000256" key="8">
    <source>
        <dbReference type="ARBA" id="ARBA00023170"/>
    </source>
</evidence>
<dbReference type="InterPro" id="IPR011009">
    <property type="entry name" value="Kinase-like_dom_sf"/>
</dbReference>
<proteinExistence type="predicted"/>
<dbReference type="SUPFAM" id="SSF56112">
    <property type="entry name" value="Protein kinase-like (PK-like)"/>
    <property type="match status" value="1"/>
</dbReference>
<evidence type="ECO:0000313" key="12">
    <source>
        <dbReference type="EMBL" id="EFH62570.1"/>
    </source>
</evidence>
<organism evidence="13">
    <name type="scientific">Arabidopsis lyrata subsp. lyrata</name>
    <name type="common">Lyre-leaved rock-cress</name>
    <dbReference type="NCBI Taxonomy" id="81972"/>
    <lineage>
        <taxon>Eukaryota</taxon>
        <taxon>Viridiplantae</taxon>
        <taxon>Streptophyta</taxon>
        <taxon>Embryophyta</taxon>
        <taxon>Tracheophyta</taxon>
        <taxon>Spermatophyta</taxon>
        <taxon>Magnoliopsida</taxon>
        <taxon>eudicotyledons</taxon>
        <taxon>Gunneridae</taxon>
        <taxon>Pentapetalae</taxon>
        <taxon>rosids</taxon>
        <taxon>malvids</taxon>
        <taxon>Brassicales</taxon>
        <taxon>Brassicaceae</taxon>
        <taxon>Camelineae</taxon>
        <taxon>Arabidopsis</taxon>
    </lineage>
</organism>
<keyword evidence="2" id="KW-0433">Leucine-rich repeat</keyword>
<keyword evidence="4" id="KW-0732">Signal</keyword>
<dbReference type="Proteomes" id="UP000008694">
    <property type="component" value="Unassembled WGS sequence"/>
</dbReference>
<dbReference type="HOGENOM" id="CLU_000288_92_2_1"/>
<dbReference type="FunFam" id="3.80.10.10:FF:000062">
    <property type="entry name" value="protein STRUBBELIG-RECEPTOR FAMILY 3"/>
    <property type="match status" value="1"/>
</dbReference>
<dbReference type="Gramene" id="fgenesh2_kg.3__3629__AT2G20850.1">
    <property type="protein sequence ID" value="fgenesh2_kg.3__3629__AT2G20850.1"/>
    <property type="gene ID" value="fgenesh2_kg.3__3629__AT2G20850.1"/>
</dbReference>
<evidence type="ECO:0000256" key="9">
    <source>
        <dbReference type="SAM" id="MobiDB-lite"/>
    </source>
</evidence>
<evidence type="ECO:0000256" key="7">
    <source>
        <dbReference type="ARBA" id="ARBA00023136"/>
    </source>
</evidence>
<dbReference type="InterPro" id="IPR001245">
    <property type="entry name" value="Ser-Thr/Tyr_kinase_cat_dom"/>
</dbReference>
<feature type="domain" description="Protein kinase" evidence="11">
    <location>
        <begin position="453"/>
        <end position="757"/>
    </location>
</feature>
<feature type="non-terminal residue" evidence="12">
    <location>
        <position position="1"/>
    </location>
</feature>
<dbReference type="InterPro" id="IPR000719">
    <property type="entry name" value="Prot_kinase_dom"/>
</dbReference>
<evidence type="ECO:0000256" key="5">
    <source>
        <dbReference type="ARBA" id="ARBA00022737"/>
    </source>
</evidence>
<reference evidence="13" key="1">
    <citation type="journal article" date="2011" name="Nat. Genet.">
        <title>The Arabidopsis lyrata genome sequence and the basis of rapid genome size change.</title>
        <authorList>
            <person name="Hu T.T."/>
            <person name="Pattyn P."/>
            <person name="Bakker E.G."/>
            <person name="Cao J."/>
            <person name="Cheng J.-F."/>
            <person name="Clark R.M."/>
            <person name="Fahlgren N."/>
            <person name="Fawcett J.A."/>
            <person name="Grimwood J."/>
            <person name="Gundlach H."/>
            <person name="Haberer G."/>
            <person name="Hollister J.D."/>
            <person name="Ossowski S."/>
            <person name="Ottilar R.P."/>
            <person name="Salamov A.A."/>
            <person name="Schneeberger K."/>
            <person name="Spannagl M."/>
            <person name="Wang X."/>
            <person name="Yang L."/>
            <person name="Nasrallah M.E."/>
            <person name="Bergelson J."/>
            <person name="Carrington J.C."/>
            <person name="Gaut B.S."/>
            <person name="Schmutz J."/>
            <person name="Mayer K.F.X."/>
            <person name="Van de Peer Y."/>
            <person name="Grigoriev I.V."/>
            <person name="Nordborg M."/>
            <person name="Weigel D."/>
            <person name="Guo Y.-L."/>
        </authorList>
    </citation>
    <scope>NUCLEOTIDE SEQUENCE [LARGE SCALE GENOMIC DNA]</scope>
    <source>
        <strain evidence="13">cv. MN47</strain>
    </source>
</reference>
<dbReference type="InterPro" id="IPR032675">
    <property type="entry name" value="LRR_dom_sf"/>
</dbReference>
<dbReference type="eggNOG" id="ENOG502QR8F">
    <property type="taxonomic scope" value="Eukaryota"/>
</dbReference>
<keyword evidence="7 10" id="KW-0472">Membrane</keyword>
<dbReference type="EMBL" id="GL348715">
    <property type="protein sequence ID" value="EFH62570.1"/>
    <property type="molecule type" value="Genomic_DNA"/>
</dbReference>
<gene>
    <name evidence="12" type="ORF">ARALYDRAFT_480928</name>
</gene>
<evidence type="ECO:0000256" key="6">
    <source>
        <dbReference type="ARBA" id="ARBA00022989"/>
    </source>
</evidence>
<dbReference type="Pfam" id="PF13855">
    <property type="entry name" value="LRR_8"/>
    <property type="match status" value="1"/>
</dbReference>
<dbReference type="InterPro" id="IPR013210">
    <property type="entry name" value="LRR_N_plant-typ"/>
</dbReference>
<feature type="transmembrane region" description="Helical" evidence="10">
    <location>
        <begin position="322"/>
        <end position="344"/>
    </location>
</feature>
<dbReference type="SUPFAM" id="SSF52058">
    <property type="entry name" value="L domain-like"/>
    <property type="match status" value="1"/>
</dbReference>
<comment type="subcellular location">
    <subcellularLocation>
        <location evidence="1">Membrane</location>
    </subcellularLocation>
</comment>
<keyword evidence="13" id="KW-1185">Reference proteome</keyword>
<name>D7L4L5_ARALL</name>
<evidence type="ECO:0000256" key="1">
    <source>
        <dbReference type="ARBA" id="ARBA00004370"/>
    </source>
</evidence>
<dbReference type="AlphaFoldDB" id="D7L4L5"/>
<dbReference type="PANTHER" id="PTHR48007">
    <property type="entry name" value="LEUCINE-RICH REPEAT RECEPTOR-LIKE PROTEIN KINASE PXC1"/>
    <property type="match status" value="1"/>
</dbReference>
<dbReference type="Gene3D" id="3.30.200.20">
    <property type="entry name" value="Phosphorylase Kinase, domain 1"/>
    <property type="match status" value="1"/>
</dbReference>
<feature type="compositionally biased region" description="Low complexity" evidence="9">
    <location>
        <begin position="277"/>
        <end position="286"/>
    </location>
</feature>
<evidence type="ECO:0000313" key="13">
    <source>
        <dbReference type="Proteomes" id="UP000008694"/>
    </source>
</evidence>
<feature type="compositionally biased region" description="Basic and acidic residues" evidence="9">
    <location>
        <begin position="386"/>
        <end position="398"/>
    </location>
</feature>
<keyword evidence="3 10" id="KW-0812">Transmembrane</keyword>
<keyword evidence="5" id="KW-0677">Repeat</keyword>
<dbReference type="Gene3D" id="3.80.10.10">
    <property type="entry name" value="Ribonuclease Inhibitor"/>
    <property type="match status" value="1"/>
</dbReference>
<dbReference type="STRING" id="81972.D7L4L5"/>
<evidence type="ECO:0000256" key="2">
    <source>
        <dbReference type="ARBA" id="ARBA00022614"/>
    </source>
</evidence>
<dbReference type="GO" id="GO:0005524">
    <property type="term" value="F:ATP binding"/>
    <property type="evidence" value="ECO:0007669"/>
    <property type="project" value="InterPro"/>
</dbReference>
<dbReference type="InterPro" id="IPR001611">
    <property type="entry name" value="Leu-rich_rpt"/>
</dbReference>
<evidence type="ECO:0000256" key="3">
    <source>
        <dbReference type="ARBA" id="ARBA00022692"/>
    </source>
</evidence>
<evidence type="ECO:0000259" key="11">
    <source>
        <dbReference type="PROSITE" id="PS50011"/>
    </source>
</evidence>
<dbReference type="GO" id="GO:0004672">
    <property type="term" value="F:protein kinase activity"/>
    <property type="evidence" value="ECO:0007669"/>
    <property type="project" value="InterPro"/>
</dbReference>
<keyword evidence="6 10" id="KW-1133">Transmembrane helix</keyword>
<dbReference type="InterPro" id="IPR046959">
    <property type="entry name" value="PRK1-6/SRF4-like"/>
</dbReference>
<dbReference type="Pfam" id="PF08263">
    <property type="entry name" value="LRRNT_2"/>
    <property type="match status" value="1"/>
</dbReference>
<feature type="region of interest" description="Disordered" evidence="9">
    <location>
        <begin position="352"/>
        <end position="420"/>
    </location>
</feature>